<evidence type="ECO:0000256" key="1">
    <source>
        <dbReference type="SAM" id="MobiDB-lite"/>
    </source>
</evidence>
<accession>A0A644YXC3</accession>
<name>A0A644YXC3_9ZZZZ</name>
<feature type="region of interest" description="Disordered" evidence="1">
    <location>
        <begin position="157"/>
        <end position="212"/>
    </location>
</feature>
<comment type="caution">
    <text evidence="2">The sequence shown here is derived from an EMBL/GenBank/DDBJ whole genome shotgun (WGS) entry which is preliminary data.</text>
</comment>
<sequence length="234" mass="25428">MSGVKPVRRHVDDGAGQLTGKPLHILPLHQPCVSHADSATVDFRPDAVPGDLLHLLDLELLHSGRAGRPQGFGNGMVGKLLRQGRPFQHLFFGISLLGVDGGDGEGTLCQSAGLIENHGLRPSKSLQIVTTLHQDAASGRAAYAAEKAERYGDYQRAGAGDHQKNQRPVEPIAPYRPIEKRRRSGQDCQRQRGQQKQQRRRKHHAGGIVPGKAGNEVFTAGLALPGIFHHLQNF</sequence>
<reference evidence="2" key="1">
    <citation type="submission" date="2019-08" db="EMBL/GenBank/DDBJ databases">
        <authorList>
            <person name="Kucharzyk K."/>
            <person name="Murdoch R.W."/>
            <person name="Higgins S."/>
            <person name="Loffler F."/>
        </authorList>
    </citation>
    <scope>NUCLEOTIDE SEQUENCE</scope>
</reference>
<dbReference type="EMBL" id="VSSQ01005985">
    <property type="protein sequence ID" value="MPM31123.1"/>
    <property type="molecule type" value="Genomic_DNA"/>
</dbReference>
<dbReference type="AlphaFoldDB" id="A0A644YXC3"/>
<protein>
    <submittedName>
        <fullName evidence="2">Uncharacterized protein</fullName>
    </submittedName>
</protein>
<feature type="compositionally biased region" description="Low complexity" evidence="1">
    <location>
        <begin position="186"/>
        <end position="196"/>
    </location>
</feature>
<dbReference type="AntiFam" id="ANF00076">
    <property type="entry name" value="Shadow ORF (opposite copA)"/>
</dbReference>
<evidence type="ECO:0000313" key="2">
    <source>
        <dbReference type="EMBL" id="MPM31123.1"/>
    </source>
</evidence>
<organism evidence="2">
    <name type="scientific">bioreactor metagenome</name>
    <dbReference type="NCBI Taxonomy" id="1076179"/>
    <lineage>
        <taxon>unclassified sequences</taxon>
        <taxon>metagenomes</taxon>
        <taxon>ecological metagenomes</taxon>
    </lineage>
</organism>
<gene>
    <name evidence="2" type="ORF">SDC9_77676</name>
</gene>
<proteinExistence type="predicted"/>